<dbReference type="AlphaFoldDB" id="A0AAV4SBK3"/>
<gene>
    <name evidence="1" type="ORF">CEXT_86111</name>
</gene>
<evidence type="ECO:0000313" key="1">
    <source>
        <dbReference type="EMBL" id="GIY31678.1"/>
    </source>
</evidence>
<accession>A0AAV4SBK3</accession>
<reference evidence="1 2" key="1">
    <citation type="submission" date="2021-06" db="EMBL/GenBank/DDBJ databases">
        <title>Caerostris extrusa draft genome.</title>
        <authorList>
            <person name="Kono N."/>
            <person name="Arakawa K."/>
        </authorList>
    </citation>
    <scope>NUCLEOTIDE SEQUENCE [LARGE SCALE GENOMIC DNA]</scope>
</reference>
<comment type="caution">
    <text evidence="1">The sequence shown here is derived from an EMBL/GenBank/DDBJ whole genome shotgun (WGS) entry which is preliminary data.</text>
</comment>
<evidence type="ECO:0000313" key="2">
    <source>
        <dbReference type="Proteomes" id="UP001054945"/>
    </source>
</evidence>
<name>A0AAV4SBK3_CAEEX</name>
<sequence length="111" mass="12937">MEVKSPIKEFQILLFRKKAIAGYLSEDEKTKFPSLCFHRIRGWPKRYCRQQWPFQSPPDRANPQPFSGECFPGDIRQSPAASANNVTLRNSFKRYFFCPGLYGPAELKFND</sequence>
<dbReference type="Proteomes" id="UP001054945">
    <property type="component" value="Unassembled WGS sequence"/>
</dbReference>
<keyword evidence="2" id="KW-1185">Reference proteome</keyword>
<dbReference type="EMBL" id="BPLR01009411">
    <property type="protein sequence ID" value="GIY31678.1"/>
    <property type="molecule type" value="Genomic_DNA"/>
</dbReference>
<organism evidence="1 2">
    <name type="scientific">Caerostris extrusa</name>
    <name type="common">Bark spider</name>
    <name type="synonym">Caerostris bankana</name>
    <dbReference type="NCBI Taxonomy" id="172846"/>
    <lineage>
        <taxon>Eukaryota</taxon>
        <taxon>Metazoa</taxon>
        <taxon>Ecdysozoa</taxon>
        <taxon>Arthropoda</taxon>
        <taxon>Chelicerata</taxon>
        <taxon>Arachnida</taxon>
        <taxon>Araneae</taxon>
        <taxon>Araneomorphae</taxon>
        <taxon>Entelegynae</taxon>
        <taxon>Araneoidea</taxon>
        <taxon>Araneidae</taxon>
        <taxon>Caerostris</taxon>
    </lineage>
</organism>
<protein>
    <submittedName>
        <fullName evidence="1">Uncharacterized protein</fullName>
    </submittedName>
</protein>
<proteinExistence type="predicted"/>